<dbReference type="Gene3D" id="3.40.50.12780">
    <property type="entry name" value="N-terminal domain of ligase-like"/>
    <property type="match status" value="1"/>
</dbReference>
<accession>A0A6I8UXS1</accession>
<gene>
    <name evidence="4" type="primary">LOC6903097</name>
</gene>
<feature type="domain" description="AMP-dependent synthetase/ligase" evidence="2">
    <location>
        <begin position="3"/>
        <end position="220"/>
    </location>
</feature>
<evidence type="ECO:0000313" key="4">
    <source>
        <dbReference type="RefSeq" id="XP_002132809.3"/>
    </source>
</evidence>
<name>A0A6I8UXS1_DROPS</name>
<reference evidence="4" key="1">
    <citation type="submission" date="2025-08" db="UniProtKB">
        <authorList>
            <consortium name="RefSeq"/>
        </authorList>
    </citation>
    <scope>IDENTIFICATION</scope>
    <source>
        <strain evidence="4">MV-25-SWS-2005</strain>
        <tissue evidence="4">Whole body</tissue>
    </source>
</reference>
<dbReference type="InterPro" id="IPR042099">
    <property type="entry name" value="ANL_N_sf"/>
</dbReference>
<dbReference type="ExpressionAtlas" id="A0A6I8UXS1">
    <property type="expression patterns" value="baseline"/>
</dbReference>
<dbReference type="Pfam" id="PF00501">
    <property type="entry name" value="AMP-binding"/>
    <property type="match status" value="1"/>
</dbReference>
<sequence length="292" mass="32329">MLYPDDLAIRDNVGEFTYLQLCMAAKRLSIQISNICGSGASLPVGFFCANDAMWIVMLWSCWMSGQVAVPLRTSPSLELLRLQAIDCKAKLFLGTPENASIVDELAQTLKAATIVLDHDFVPPVKEISSTSMYTQQLVVSRESGVLMPEAMLPNDFYASTSTSTSNETHSPKPVLLTHRNVDAQIRCLINTWRLGPSDTLLPVLPMVHMHRRRSSFPPATYAPITTTTFTSLARRSPGQRLGRGEVAPLAWPSRLRCGAIDVQIELETIETYCQELLPPFKCPQVVKLLHAN</sequence>
<keyword evidence="3" id="KW-1185">Reference proteome</keyword>
<comment type="similarity">
    <text evidence="1">Belongs to the ATP-dependent AMP-binding enzyme family.</text>
</comment>
<organism evidence="3 4">
    <name type="scientific">Drosophila pseudoobscura pseudoobscura</name>
    <name type="common">Fruit fly</name>
    <dbReference type="NCBI Taxonomy" id="46245"/>
    <lineage>
        <taxon>Eukaryota</taxon>
        <taxon>Metazoa</taxon>
        <taxon>Ecdysozoa</taxon>
        <taxon>Arthropoda</taxon>
        <taxon>Hexapoda</taxon>
        <taxon>Insecta</taxon>
        <taxon>Pterygota</taxon>
        <taxon>Neoptera</taxon>
        <taxon>Endopterygota</taxon>
        <taxon>Diptera</taxon>
        <taxon>Brachycera</taxon>
        <taxon>Muscomorpha</taxon>
        <taxon>Ephydroidea</taxon>
        <taxon>Drosophilidae</taxon>
        <taxon>Drosophila</taxon>
        <taxon>Sophophora</taxon>
    </lineage>
</organism>
<dbReference type="PANTHER" id="PTHR43201:SF8">
    <property type="entry name" value="ACYL-COA SYNTHETASE FAMILY MEMBER 3"/>
    <property type="match status" value="1"/>
</dbReference>
<evidence type="ECO:0000313" key="3">
    <source>
        <dbReference type="Proteomes" id="UP000001819"/>
    </source>
</evidence>
<dbReference type="AlphaFoldDB" id="A0A6I8UXS1"/>
<dbReference type="PANTHER" id="PTHR43201">
    <property type="entry name" value="ACYL-COA SYNTHETASE"/>
    <property type="match status" value="1"/>
</dbReference>
<dbReference type="InParanoid" id="A0A6I8UXS1"/>
<dbReference type="SUPFAM" id="SSF56801">
    <property type="entry name" value="Acetyl-CoA synthetase-like"/>
    <property type="match status" value="1"/>
</dbReference>
<dbReference type="GO" id="GO:0006631">
    <property type="term" value="P:fatty acid metabolic process"/>
    <property type="evidence" value="ECO:0007669"/>
    <property type="project" value="TreeGrafter"/>
</dbReference>
<dbReference type="Proteomes" id="UP000001819">
    <property type="component" value="Chromosome 4"/>
</dbReference>
<protein>
    <submittedName>
        <fullName evidence="4">Malonate--CoA ligase ACSF3, mitochondrial-like</fullName>
    </submittedName>
</protein>
<proteinExistence type="inferred from homology"/>
<dbReference type="RefSeq" id="XP_002132809.3">
    <property type="nucleotide sequence ID" value="XM_002132773.3"/>
</dbReference>
<dbReference type="KEGG" id="dpo:6903097"/>
<evidence type="ECO:0000259" key="2">
    <source>
        <dbReference type="Pfam" id="PF00501"/>
    </source>
</evidence>
<evidence type="ECO:0000256" key="1">
    <source>
        <dbReference type="ARBA" id="ARBA00006432"/>
    </source>
</evidence>
<dbReference type="InterPro" id="IPR000873">
    <property type="entry name" value="AMP-dep_synth/lig_dom"/>
</dbReference>
<dbReference type="GO" id="GO:0031956">
    <property type="term" value="F:medium-chain fatty acid-CoA ligase activity"/>
    <property type="evidence" value="ECO:0007669"/>
    <property type="project" value="TreeGrafter"/>
</dbReference>